<reference evidence="4" key="1">
    <citation type="journal article" date="2015" name="Nature">
        <title>Complex archaea that bridge the gap between prokaryotes and eukaryotes.</title>
        <authorList>
            <person name="Spang A."/>
            <person name="Saw J.H."/>
            <person name="Jorgensen S.L."/>
            <person name="Zaremba-Niedzwiedzka K."/>
            <person name="Martijn J."/>
            <person name="Lind A.E."/>
            <person name="van Eijk R."/>
            <person name="Schleper C."/>
            <person name="Guy L."/>
            <person name="Ettema T.J."/>
        </authorList>
    </citation>
    <scope>NUCLEOTIDE SEQUENCE</scope>
</reference>
<comment type="caution">
    <text evidence="4">The sequence shown here is derived from an EMBL/GenBank/DDBJ whole genome shotgun (WGS) entry which is preliminary data.</text>
</comment>
<proteinExistence type="predicted"/>
<feature type="domain" description="DNA methylase N-4/N-6" evidence="3">
    <location>
        <begin position="24"/>
        <end position="194"/>
    </location>
</feature>
<gene>
    <name evidence="4" type="ORF">LCGC14_3038860</name>
</gene>
<evidence type="ECO:0000256" key="2">
    <source>
        <dbReference type="ARBA" id="ARBA00022679"/>
    </source>
</evidence>
<organism evidence="4">
    <name type="scientific">marine sediment metagenome</name>
    <dbReference type="NCBI Taxonomy" id="412755"/>
    <lineage>
        <taxon>unclassified sequences</taxon>
        <taxon>metagenomes</taxon>
        <taxon>ecological metagenomes</taxon>
    </lineage>
</organism>
<evidence type="ECO:0000313" key="4">
    <source>
        <dbReference type="EMBL" id="KKK58991.1"/>
    </source>
</evidence>
<dbReference type="InterPro" id="IPR029063">
    <property type="entry name" value="SAM-dependent_MTases_sf"/>
</dbReference>
<dbReference type="SUPFAM" id="SSF53335">
    <property type="entry name" value="S-adenosyl-L-methionine-dependent methyltransferases"/>
    <property type="match status" value="1"/>
</dbReference>
<dbReference type="GO" id="GO:0032259">
    <property type="term" value="P:methylation"/>
    <property type="evidence" value="ECO:0007669"/>
    <property type="project" value="UniProtKB-KW"/>
</dbReference>
<feature type="non-terminal residue" evidence="4">
    <location>
        <position position="335"/>
    </location>
</feature>
<dbReference type="InterPro" id="IPR002941">
    <property type="entry name" value="DNA_methylase_N4/N6"/>
</dbReference>
<evidence type="ECO:0000259" key="3">
    <source>
        <dbReference type="Pfam" id="PF01555"/>
    </source>
</evidence>
<name>A0A0F8ZG59_9ZZZZ</name>
<keyword evidence="2" id="KW-0808">Transferase</keyword>
<accession>A0A0F8ZG59</accession>
<keyword evidence="1" id="KW-0489">Methyltransferase</keyword>
<sequence>MKVNQVLCGNSIEIMENFEKNSIDSLVGDGPYGIGFLGSAWDKFTSKEYQDFCFEWGSKAIEILKPGAYCLSFSAPRKYHRMVCGLEDAGFLIKDMLPYMYGTGIPKNLDISKAIDKYFGKENEREVIGIRYRQDGIRDRHGGGKKDQYMQMTADPKVKITEPVTLEAKQWDGWGTGLNPGHEDIVLAQKPYEGTYAKNILKWGVGALNINACRIDYIKEKEIDSRIYNQEKNISRGHHEDATIKYAPDGNEFPMYKTQKGRWPSNVILDPISAEMLDQQSGISKGGTPKHNREIKRKGFSGNGPFNDFSCGFDVNKCKGLANFGDKGGASRFFY</sequence>
<dbReference type="Gene3D" id="3.40.50.150">
    <property type="entry name" value="Vaccinia Virus protein VP39"/>
    <property type="match status" value="1"/>
</dbReference>
<dbReference type="AlphaFoldDB" id="A0A0F8ZG59"/>
<dbReference type="EMBL" id="LAZR01063700">
    <property type="protein sequence ID" value="KKK58991.1"/>
    <property type="molecule type" value="Genomic_DNA"/>
</dbReference>
<dbReference type="Pfam" id="PF01555">
    <property type="entry name" value="N6_N4_Mtase"/>
    <property type="match status" value="1"/>
</dbReference>
<dbReference type="GO" id="GO:0003677">
    <property type="term" value="F:DNA binding"/>
    <property type="evidence" value="ECO:0007669"/>
    <property type="project" value="InterPro"/>
</dbReference>
<protein>
    <recommendedName>
        <fullName evidence="3">DNA methylase N-4/N-6 domain-containing protein</fullName>
    </recommendedName>
</protein>
<evidence type="ECO:0000256" key="1">
    <source>
        <dbReference type="ARBA" id="ARBA00022603"/>
    </source>
</evidence>
<dbReference type="GO" id="GO:0008170">
    <property type="term" value="F:N-methyltransferase activity"/>
    <property type="evidence" value="ECO:0007669"/>
    <property type="project" value="InterPro"/>
</dbReference>